<name>A0A345ZAA3_9BACT</name>
<evidence type="ECO:0000256" key="1">
    <source>
        <dbReference type="SAM" id="MobiDB-lite"/>
    </source>
</evidence>
<feature type="compositionally biased region" description="Basic and acidic residues" evidence="1">
    <location>
        <begin position="45"/>
        <end position="76"/>
    </location>
</feature>
<dbReference type="AlphaFoldDB" id="A0A345ZAA3"/>
<sequence>MKKFMMLLCLISMGDLYAKLKDKRDDVVGKKDDIVEKKDEKVTEVKTDKAADKTQKKEDKKEDKKKILQLKSKQDKMPQLQK</sequence>
<dbReference type="RefSeq" id="WP_115585235.1">
    <property type="nucleotide sequence ID" value="NZ_CP025544.1"/>
</dbReference>
<evidence type="ECO:0000313" key="3">
    <source>
        <dbReference type="Proteomes" id="UP000254834"/>
    </source>
</evidence>
<feature type="region of interest" description="Disordered" evidence="1">
    <location>
        <begin position="45"/>
        <end position="82"/>
    </location>
</feature>
<dbReference type="KEGG" id="cdes:C0J27_00445"/>
<evidence type="ECO:0000313" key="2">
    <source>
        <dbReference type="EMBL" id="AXK60220.1"/>
    </source>
</evidence>
<organism evidence="2 3">
    <name type="scientific">Candidatus Chromulinivorax destructor</name>
    <dbReference type="NCBI Taxonomy" id="2066483"/>
    <lineage>
        <taxon>Bacteria</taxon>
        <taxon>Candidatus Babelota</taxon>
        <taxon>Candidatus Babeliae</taxon>
        <taxon>Candidatus Babeliales</taxon>
        <taxon>Candidatus Chromulinivoraceae</taxon>
        <taxon>Candidatus Chromulinivorax</taxon>
    </lineage>
</organism>
<proteinExistence type="predicted"/>
<keyword evidence="3" id="KW-1185">Reference proteome</keyword>
<reference evidence="2 3" key="1">
    <citation type="submission" date="2017-12" db="EMBL/GenBank/DDBJ databases">
        <title>Chromulinavorax destructans is a abundant pathogen of dominant heterotrophic picoflagllates.</title>
        <authorList>
            <person name="Deeg C.M."/>
            <person name="Zimmer M."/>
            <person name="Suttle C.A."/>
        </authorList>
    </citation>
    <scope>NUCLEOTIDE SEQUENCE [LARGE SCALE GENOMIC DNA]</scope>
    <source>
        <strain evidence="2 3">SeV1</strain>
    </source>
</reference>
<accession>A0A345ZAA3</accession>
<gene>
    <name evidence="2" type="ORF">C0J27_00445</name>
</gene>
<protein>
    <submittedName>
        <fullName evidence="2">Uncharacterized protein</fullName>
    </submittedName>
</protein>
<dbReference type="Proteomes" id="UP000254834">
    <property type="component" value="Chromosome"/>
</dbReference>
<dbReference type="EMBL" id="CP025544">
    <property type="protein sequence ID" value="AXK60220.1"/>
    <property type="molecule type" value="Genomic_DNA"/>
</dbReference>